<organism evidence="1 2">
    <name type="scientific">Eikenella glucosivorans</name>
    <dbReference type="NCBI Taxonomy" id="2766967"/>
    <lineage>
        <taxon>Bacteria</taxon>
        <taxon>Pseudomonadati</taxon>
        <taxon>Pseudomonadota</taxon>
        <taxon>Betaproteobacteria</taxon>
        <taxon>Neisseriales</taxon>
        <taxon>Neisseriaceae</taxon>
        <taxon>Eikenella</taxon>
    </lineage>
</organism>
<reference evidence="1 2" key="1">
    <citation type="submission" date="2020-09" db="EMBL/GenBank/DDBJ databases">
        <title>Eikenella S3660 sp. nov., isolated from a throat swab.</title>
        <authorList>
            <person name="Buhl M."/>
        </authorList>
    </citation>
    <scope>NUCLEOTIDE SEQUENCE [LARGE SCALE GENOMIC DNA]</scope>
    <source>
        <strain evidence="1 2">S3360</strain>
    </source>
</reference>
<gene>
    <name evidence="1" type="ORF">H9Q10_04155</name>
</gene>
<dbReference type="Proteomes" id="UP000768471">
    <property type="component" value="Unassembled WGS sequence"/>
</dbReference>
<proteinExistence type="predicted"/>
<evidence type="ECO:0000313" key="1">
    <source>
        <dbReference type="EMBL" id="MBH5328859.1"/>
    </source>
</evidence>
<sequence>MFDKQVRFRVGEFDGEKECAAGNEVSAITRHGVSVWFMGLGKNDWLFCSLILSMLEFSDGIGGRLKI</sequence>
<name>A0ABS0N991_9NEIS</name>
<comment type="caution">
    <text evidence="1">The sequence shown here is derived from an EMBL/GenBank/DDBJ whole genome shotgun (WGS) entry which is preliminary data.</text>
</comment>
<dbReference type="EMBL" id="JACSGR010000003">
    <property type="protein sequence ID" value="MBH5328859.1"/>
    <property type="molecule type" value="Genomic_DNA"/>
</dbReference>
<dbReference type="RefSeq" id="WP_197902777.1">
    <property type="nucleotide sequence ID" value="NZ_JACSGR010000003.1"/>
</dbReference>
<protein>
    <submittedName>
        <fullName evidence="1">Uncharacterized protein</fullName>
    </submittedName>
</protein>
<evidence type="ECO:0000313" key="2">
    <source>
        <dbReference type="Proteomes" id="UP000768471"/>
    </source>
</evidence>
<keyword evidence="2" id="KW-1185">Reference proteome</keyword>
<accession>A0ABS0N991</accession>